<protein>
    <recommendedName>
        <fullName evidence="2">Hemerythrin-like domain-containing protein</fullName>
    </recommendedName>
</protein>
<evidence type="ECO:0000313" key="3">
    <source>
        <dbReference type="EMBL" id="GHA78070.1"/>
    </source>
</evidence>
<name>A0ABQ3DEB8_9ACTN</name>
<dbReference type="RefSeq" id="WP_189895303.1">
    <property type="nucleotide sequence ID" value="NZ_BMVN01000132.1"/>
</dbReference>
<keyword evidence="4" id="KW-1185">Reference proteome</keyword>
<proteinExistence type="predicted"/>
<accession>A0ABQ3DEB8</accession>
<gene>
    <name evidence="3" type="ORF">GCM10010345_94420</name>
</gene>
<dbReference type="CDD" id="cd12108">
    <property type="entry name" value="Hr-like"/>
    <property type="match status" value="1"/>
</dbReference>
<dbReference type="Pfam" id="PF01814">
    <property type="entry name" value="Hemerythrin"/>
    <property type="match status" value="1"/>
</dbReference>
<evidence type="ECO:0000313" key="4">
    <source>
        <dbReference type="Proteomes" id="UP000653644"/>
    </source>
</evidence>
<keyword evidence="1" id="KW-0175">Coiled coil</keyword>
<comment type="caution">
    <text evidence="3">The sequence shown here is derived from an EMBL/GenBank/DDBJ whole genome shotgun (WGS) entry which is preliminary data.</text>
</comment>
<evidence type="ECO:0000256" key="1">
    <source>
        <dbReference type="SAM" id="Coils"/>
    </source>
</evidence>
<evidence type="ECO:0000259" key="2">
    <source>
        <dbReference type="Pfam" id="PF01814"/>
    </source>
</evidence>
<dbReference type="InterPro" id="IPR012312">
    <property type="entry name" value="Hemerythrin-like"/>
</dbReference>
<feature type="domain" description="Hemerythrin-like" evidence="2">
    <location>
        <begin position="16"/>
        <end position="153"/>
    </location>
</feature>
<organism evidence="3 4">
    <name type="scientific">Streptomyces canarius</name>
    <dbReference type="NCBI Taxonomy" id="285453"/>
    <lineage>
        <taxon>Bacteria</taxon>
        <taxon>Bacillati</taxon>
        <taxon>Actinomycetota</taxon>
        <taxon>Actinomycetes</taxon>
        <taxon>Kitasatosporales</taxon>
        <taxon>Streptomycetaceae</taxon>
        <taxon>Streptomyces</taxon>
    </lineage>
</organism>
<reference evidence="4" key="1">
    <citation type="journal article" date="2019" name="Int. J. Syst. Evol. Microbiol.">
        <title>The Global Catalogue of Microorganisms (GCM) 10K type strain sequencing project: providing services to taxonomists for standard genome sequencing and annotation.</title>
        <authorList>
            <consortium name="The Broad Institute Genomics Platform"/>
            <consortium name="The Broad Institute Genome Sequencing Center for Infectious Disease"/>
            <person name="Wu L."/>
            <person name="Ma J."/>
        </authorList>
    </citation>
    <scope>NUCLEOTIDE SEQUENCE [LARGE SCALE GENOMIC DNA]</scope>
    <source>
        <strain evidence="4">JCM 4733</strain>
    </source>
</reference>
<feature type="coiled-coil region" evidence="1">
    <location>
        <begin position="87"/>
        <end position="114"/>
    </location>
</feature>
<dbReference type="Proteomes" id="UP000653644">
    <property type="component" value="Unassembled WGS sequence"/>
</dbReference>
<sequence>MSATQAPVNEGARLFEELLAVHGIMTRGAGLVAESFTRLASGAAVDTATLASTAQWLVAFVHHHHKSEDDLLWPVLRERFPEAVGRLDSLTEEHEVLDVELDKLAKVIEQLTKEPAGSGSVAWGQAMSEGTKSSHRIRDVLVTHLAAEEPVLKELFPAVPDPDVVRLRKAVTDGAPRSGPHLVFGFLEFPGPVPGRDHMYANFPAPVRWARRLLMNKFRKTLMALAYN</sequence>
<dbReference type="EMBL" id="BMVN01000132">
    <property type="protein sequence ID" value="GHA78070.1"/>
    <property type="molecule type" value="Genomic_DNA"/>
</dbReference>
<dbReference type="Gene3D" id="1.20.120.520">
    <property type="entry name" value="nmb1532 protein domain like"/>
    <property type="match status" value="1"/>
</dbReference>